<keyword evidence="4" id="KW-0472">Membrane</keyword>
<evidence type="ECO:0000256" key="4">
    <source>
        <dbReference type="ARBA" id="ARBA00023136"/>
    </source>
</evidence>
<dbReference type="SMART" id="SM00326">
    <property type="entry name" value="SH3"/>
    <property type="match status" value="1"/>
</dbReference>
<dbReference type="AlphaFoldDB" id="A0A183KRL2"/>
<organism evidence="9">
    <name type="scientific">Schistosoma curassoni</name>
    <dbReference type="NCBI Taxonomy" id="6186"/>
    <lineage>
        <taxon>Eukaryota</taxon>
        <taxon>Metazoa</taxon>
        <taxon>Spiralia</taxon>
        <taxon>Lophotrochozoa</taxon>
        <taxon>Platyhelminthes</taxon>
        <taxon>Trematoda</taxon>
        <taxon>Digenea</taxon>
        <taxon>Strigeidida</taxon>
        <taxon>Schistosomatoidea</taxon>
        <taxon>Schistosomatidae</taxon>
        <taxon>Schistosoma</taxon>
    </lineage>
</organism>
<evidence type="ECO:0000256" key="3">
    <source>
        <dbReference type="ARBA" id="ARBA00023054"/>
    </source>
</evidence>
<gene>
    <name evidence="7" type="ORF">SCUD_LOCUS17698</name>
</gene>
<dbReference type="InterPro" id="IPR050384">
    <property type="entry name" value="Endophilin_SH3RF"/>
</dbReference>
<evidence type="ECO:0000313" key="7">
    <source>
        <dbReference type="EMBL" id="VDP64059.1"/>
    </source>
</evidence>
<reference evidence="7 8" key="2">
    <citation type="submission" date="2018-11" db="EMBL/GenBank/DDBJ databases">
        <authorList>
            <consortium name="Pathogen Informatics"/>
        </authorList>
    </citation>
    <scope>NUCLEOTIDE SEQUENCE [LARGE SCALE GENOMIC DNA]</scope>
    <source>
        <strain evidence="7">Dakar</strain>
        <strain evidence="8">Dakar, Senegal</strain>
    </source>
</reference>
<dbReference type="WBParaSite" id="SCUD_0001770101-mRNA-1">
    <property type="protein sequence ID" value="SCUD_0001770101-mRNA-1"/>
    <property type="gene ID" value="SCUD_0001770101"/>
</dbReference>
<evidence type="ECO:0000313" key="9">
    <source>
        <dbReference type="WBParaSite" id="SCUD_0001770101-mRNA-1"/>
    </source>
</evidence>
<feature type="domain" description="SH3" evidence="6">
    <location>
        <begin position="94"/>
        <end position="155"/>
    </location>
</feature>
<evidence type="ECO:0000256" key="1">
    <source>
        <dbReference type="ARBA" id="ARBA00004170"/>
    </source>
</evidence>
<comment type="subcellular location">
    <subcellularLocation>
        <location evidence="1">Membrane</location>
        <topology evidence="1">Peripheral membrane protein</topology>
    </subcellularLocation>
</comment>
<dbReference type="Gene3D" id="2.30.30.40">
    <property type="entry name" value="SH3 Domains"/>
    <property type="match status" value="1"/>
</dbReference>
<protein>
    <submittedName>
        <fullName evidence="9">SH3 domain-containing protein</fullName>
    </submittedName>
</protein>
<evidence type="ECO:0000259" key="6">
    <source>
        <dbReference type="PROSITE" id="PS50002"/>
    </source>
</evidence>
<dbReference type="PANTHER" id="PTHR14167:SF81">
    <property type="entry name" value="ENDOPHILIN-A"/>
    <property type="match status" value="1"/>
</dbReference>
<dbReference type="PRINTS" id="PR00452">
    <property type="entry name" value="SH3DOMAIN"/>
</dbReference>
<keyword evidence="2 5" id="KW-0728">SH3 domain</keyword>
<evidence type="ECO:0000313" key="8">
    <source>
        <dbReference type="Proteomes" id="UP000279833"/>
    </source>
</evidence>
<dbReference type="SUPFAM" id="SSF50044">
    <property type="entry name" value="SH3-domain"/>
    <property type="match status" value="1"/>
</dbReference>
<proteinExistence type="predicted"/>
<dbReference type="InterPro" id="IPR001452">
    <property type="entry name" value="SH3_domain"/>
</dbReference>
<dbReference type="Pfam" id="PF00018">
    <property type="entry name" value="SH3_1"/>
    <property type="match status" value="1"/>
</dbReference>
<sequence length="196" mass="21881">MSERDGAKCMPRNQRGHIRQIGWFPADFVRLITPLTVNGSSNSSDQKPLSKLISTTNNQIENTPTSLKALASKAITTSNSVNDNSVQSQQAQSNRVEMMQTIFSYKAVHADELTFEEGAIITVLGRDEPEWWRGRLQNSGAEGLFPVNYVRPYNPPSQTEKSSNSVNQRPVVPAQSHNLEFSPSDIFDQLISYHIC</sequence>
<dbReference type="InterPro" id="IPR036028">
    <property type="entry name" value="SH3-like_dom_sf"/>
</dbReference>
<name>A0A183KRL2_9TREM</name>
<dbReference type="STRING" id="6186.A0A183KRL2"/>
<keyword evidence="8" id="KW-1185">Reference proteome</keyword>
<evidence type="ECO:0000256" key="5">
    <source>
        <dbReference type="PROSITE-ProRule" id="PRU00192"/>
    </source>
</evidence>
<reference evidence="9" key="1">
    <citation type="submission" date="2016-06" db="UniProtKB">
        <authorList>
            <consortium name="WormBaseParasite"/>
        </authorList>
    </citation>
    <scope>IDENTIFICATION</scope>
</reference>
<dbReference type="Proteomes" id="UP000279833">
    <property type="component" value="Unassembled WGS sequence"/>
</dbReference>
<accession>A0A183KRL2</accession>
<dbReference type="PANTHER" id="PTHR14167">
    <property type="entry name" value="SH3 DOMAIN-CONTAINING"/>
    <property type="match status" value="1"/>
</dbReference>
<dbReference type="EMBL" id="UZAK01040108">
    <property type="protein sequence ID" value="VDP64059.1"/>
    <property type="molecule type" value="Genomic_DNA"/>
</dbReference>
<keyword evidence="3" id="KW-0175">Coiled coil</keyword>
<evidence type="ECO:0000256" key="2">
    <source>
        <dbReference type="ARBA" id="ARBA00022443"/>
    </source>
</evidence>
<dbReference type="PROSITE" id="PS50002">
    <property type="entry name" value="SH3"/>
    <property type="match status" value="1"/>
</dbReference>